<dbReference type="InterPro" id="IPR000477">
    <property type="entry name" value="RT_dom"/>
</dbReference>
<organism evidence="4 5">
    <name type="scientific">Cherax quadricarinatus</name>
    <name type="common">Australian red claw crayfish</name>
    <dbReference type="NCBI Taxonomy" id="27406"/>
    <lineage>
        <taxon>Eukaryota</taxon>
        <taxon>Metazoa</taxon>
        <taxon>Ecdysozoa</taxon>
        <taxon>Arthropoda</taxon>
        <taxon>Crustacea</taxon>
        <taxon>Multicrustacea</taxon>
        <taxon>Malacostraca</taxon>
        <taxon>Eumalacostraca</taxon>
        <taxon>Eucarida</taxon>
        <taxon>Decapoda</taxon>
        <taxon>Pleocyemata</taxon>
        <taxon>Astacidea</taxon>
        <taxon>Parastacoidea</taxon>
        <taxon>Parastacidae</taxon>
        <taxon>Cherax</taxon>
    </lineage>
</organism>
<dbReference type="GO" id="GO:0071897">
    <property type="term" value="P:DNA biosynthetic process"/>
    <property type="evidence" value="ECO:0007669"/>
    <property type="project" value="UniProtKB-ARBA"/>
</dbReference>
<reference evidence="4 5" key="1">
    <citation type="journal article" date="2024" name="BMC Genomics">
        <title>Genome assembly of redclaw crayfish (Cherax quadricarinatus) provides insights into its immune adaptation and hypoxia tolerance.</title>
        <authorList>
            <person name="Liu Z."/>
            <person name="Zheng J."/>
            <person name="Li H."/>
            <person name="Fang K."/>
            <person name="Wang S."/>
            <person name="He J."/>
            <person name="Zhou D."/>
            <person name="Weng S."/>
            <person name="Chi M."/>
            <person name="Gu Z."/>
            <person name="He J."/>
            <person name="Li F."/>
            <person name="Wang M."/>
        </authorList>
    </citation>
    <scope>NUCLEOTIDE SEQUENCE [LARGE SCALE GENOMIC DNA]</scope>
    <source>
        <strain evidence="4">ZL_2023a</strain>
    </source>
</reference>
<feature type="region of interest" description="Disordered" evidence="1">
    <location>
        <begin position="38"/>
        <end position="57"/>
    </location>
</feature>
<evidence type="ECO:0000313" key="5">
    <source>
        <dbReference type="Proteomes" id="UP001445076"/>
    </source>
</evidence>
<accession>A0AAW0X232</accession>
<sequence>MGSLVLMFLMMSVLPLFRVRILDEMAEAMLTYVSKNKGGAARRGNAPQYNNNRGGRRAQRRQLYRDLQKLYNKDKTKCARMVLEGRWRHLGAPDQQVVVKEQLQDFWLNLFARPSEEDARLGRTLVEEQLWQLQLPIEVEFKRVVTASNGSSAPGPDGWKPKDLRMFPEQFWVDLFNIWLYIGYLPKVFRKARTVLLPKVDCPEEPGQYRPITISSIIVRVFHKILAARYVHWVPLHMAQTAFLPTDGLAQNVMLLDAIISESKERIKPLYAIFLDVKKAYDSVNHSSVRRALQIHNVPPLVISYIMSTYKDASTEVMGKEGNVCRGVKHPLSCILFNIVMNEALLALNEQVGWPIRDAESKVSALAFADDVVLVAESEQGLHAQLQLFLKYLEVSVLEINPQKCATLKIQTVPRMKKWYVDTTHKTEIYGAQVHSLQPTAVYKYLGMHFSSAGRGKPDIQKLHEKLTALDEAPLKPQQRLYILNKHLIPGIIHIMVLGSVCQNTLRTSDKVIRQMVRKWLKLPKDTLVGVFYAPAAAGGLRCICLLTKVPILR</sequence>
<dbReference type="Gene3D" id="3.30.70.270">
    <property type="match status" value="1"/>
</dbReference>
<evidence type="ECO:0000256" key="1">
    <source>
        <dbReference type="SAM" id="MobiDB-lite"/>
    </source>
</evidence>
<feature type="domain" description="Reverse transcriptase" evidence="3">
    <location>
        <begin position="178"/>
        <end position="450"/>
    </location>
</feature>
<dbReference type="Pfam" id="PF00078">
    <property type="entry name" value="RVT_1"/>
    <property type="match status" value="1"/>
</dbReference>
<dbReference type="PANTHER" id="PTHR19446">
    <property type="entry name" value="REVERSE TRANSCRIPTASES"/>
    <property type="match status" value="1"/>
</dbReference>
<protein>
    <recommendedName>
        <fullName evidence="3">Reverse transcriptase domain-containing protein</fullName>
    </recommendedName>
</protein>
<dbReference type="AlphaFoldDB" id="A0AAW0X232"/>
<keyword evidence="2" id="KW-0732">Signal</keyword>
<dbReference type="InterPro" id="IPR043502">
    <property type="entry name" value="DNA/RNA_pol_sf"/>
</dbReference>
<proteinExistence type="predicted"/>
<dbReference type="SUPFAM" id="SSF56672">
    <property type="entry name" value="DNA/RNA polymerases"/>
    <property type="match status" value="1"/>
</dbReference>
<dbReference type="CDD" id="cd01650">
    <property type="entry name" value="RT_nLTR_like"/>
    <property type="match status" value="1"/>
</dbReference>
<evidence type="ECO:0000256" key="2">
    <source>
        <dbReference type="SAM" id="SignalP"/>
    </source>
</evidence>
<name>A0AAW0X232_CHEQU</name>
<feature type="signal peptide" evidence="2">
    <location>
        <begin position="1"/>
        <end position="15"/>
    </location>
</feature>
<dbReference type="EMBL" id="JARKIK010000051">
    <property type="protein sequence ID" value="KAK8734334.1"/>
    <property type="molecule type" value="Genomic_DNA"/>
</dbReference>
<comment type="caution">
    <text evidence="4">The sequence shown here is derived from an EMBL/GenBank/DDBJ whole genome shotgun (WGS) entry which is preliminary data.</text>
</comment>
<dbReference type="PROSITE" id="PS50878">
    <property type="entry name" value="RT_POL"/>
    <property type="match status" value="1"/>
</dbReference>
<evidence type="ECO:0000313" key="4">
    <source>
        <dbReference type="EMBL" id="KAK8734334.1"/>
    </source>
</evidence>
<keyword evidence="5" id="KW-1185">Reference proteome</keyword>
<evidence type="ECO:0000259" key="3">
    <source>
        <dbReference type="PROSITE" id="PS50878"/>
    </source>
</evidence>
<gene>
    <name evidence="4" type="ORF">OTU49_006130</name>
</gene>
<feature type="chain" id="PRO_5043912053" description="Reverse transcriptase domain-containing protein" evidence="2">
    <location>
        <begin position="16"/>
        <end position="554"/>
    </location>
</feature>
<dbReference type="InterPro" id="IPR043128">
    <property type="entry name" value="Rev_trsase/Diguanyl_cyclase"/>
</dbReference>
<dbReference type="Proteomes" id="UP001445076">
    <property type="component" value="Unassembled WGS sequence"/>
</dbReference>